<protein>
    <recommendedName>
        <fullName evidence="2">DNA-directed RNA polymerases I and III subunit RPAC1</fullName>
    </recommendedName>
    <alternativeName>
        <fullName evidence="7">Plastid-encoded RNA polymerase subunit alpha</fullName>
    </alternativeName>
</protein>
<dbReference type="InterPro" id="IPR011262">
    <property type="entry name" value="DNA-dir_RNA_pol_insert"/>
</dbReference>
<gene>
    <name evidence="9" type="ORF">DUNSADRAFT_114</name>
</gene>
<evidence type="ECO:0000259" key="8">
    <source>
        <dbReference type="SMART" id="SM00662"/>
    </source>
</evidence>
<dbReference type="Gene3D" id="2.170.120.12">
    <property type="entry name" value="DNA-directed RNA polymerase, insert domain"/>
    <property type="match status" value="1"/>
</dbReference>
<dbReference type="InterPro" id="IPR022842">
    <property type="entry name" value="RNAP_Rpo3/Rpb3/RPAC1"/>
</dbReference>
<dbReference type="Pfam" id="PF01193">
    <property type="entry name" value="RNA_pol_L"/>
    <property type="match status" value="1"/>
</dbReference>
<keyword evidence="5" id="KW-0539">Nucleus</keyword>
<accession>A0ABQ7H8Y1</accession>
<evidence type="ECO:0000256" key="2">
    <source>
        <dbReference type="ARBA" id="ARBA00022083"/>
    </source>
</evidence>
<keyword evidence="4" id="KW-0804">Transcription</keyword>
<dbReference type="HAMAP" id="MF_00320">
    <property type="entry name" value="RNApol_arch_Rpo3"/>
    <property type="match status" value="1"/>
</dbReference>
<evidence type="ECO:0000256" key="3">
    <source>
        <dbReference type="ARBA" id="ARBA00022478"/>
    </source>
</evidence>
<evidence type="ECO:0000256" key="1">
    <source>
        <dbReference type="ARBA" id="ARBA00004123"/>
    </source>
</evidence>
<dbReference type="PANTHER" id="PTHR11800">
    <property type="entry name" value="DNA-DIRECTED RNA POLYMERASE"/>
    <property type="match status" value="1"/>
</dbReference>
<dbReference type="Pfam" id="PF01000">
    <property type="entry name" value="RNA_pol_A_bac"/>
    <property type="match status" value="1"/>
</dbReference>
<name>A0ABQ7H8Y1_DUNSA</name>
<feature type="domain" description="DNA-directed RNA polymerase RpoA/D/Rpb3-type" evidence="8">
    <location>
        <begin position="70"/>
        <end position="359"/>
    </location>
</feature>
<keyword evidence="10" id="KW-1185">Reference proteome</keyword>
<evidence type="ECO:0000313" key="10">
    <source>
        <dbReference type="Proteomes" id="UP000815325"/>
    </source>
</evidence>
<sequence>MGGDKKRSKGLPEYLELQRTHVHCGPDVNKHTTTFTSANVFEPLCIDNSWNLEAFKSDLQIEVNHLDDEVMEFDLIGVDPAIANALRRILLAEVPTVAIEHVFMINNTSIMQDEVLSHRLGLVPLRVDPKLFDFKLAEEAPSEKNTVVFKLDVRCTRQGTRLINDKVTSNMLQWMPAGSQLPEETSCRFTQGQAHLVPSQQEQKGKKFMAPVHEDILLTKLRPGQCIQLEAHAVKGIGKTHAKWSPVATAWYKLLPEVVLLTDDVPESVAKTLLDAAPGLFVRKPDGKLAVTNARHHEKHLEKVRVLLDQEAIAQVVQYRKRKDHFIFTIESTGILPPDVLFEQALSILHDKAEQLANKL</sequence>
<keyword evidence="3 9" id="KW-0240">DNA-directed RNA polymerase</keyword>
<evidence type="ECO:0000256" key="5">
    <source>
        <dbReference type="ARBA" id="ARBA00023242"/>
    </source>
</evidence>
<dbReference type="Gene3D" id="3.30.1360.10">
    <property type="entry name" value="RNA polymerase, RBP11-like subunit"/>
    <property type="match status" value="1"/>
</dbReference>
<dbReference type="PANTHER" id="PTHR11800:SF13">
    <property type="entry name" value="DNA-DIRECTED RNA POLYMERASES I AND III SUBUNIT RPAC1"/>
    <property type="match status" value="1"/>
</dbReference>
<dbReference type="CDD" id="cd07032">
    <property type="entry name" value="RNAP_I_II_AC40"/>
    <property type="match status" value="1"/>
</dbReference>
<evidence type="ECO:0000313" key="9">
    <source>
        <dbReference type="EMBL" id="KAF5843312.1"/>
    </source>
</evidence>
<dbReference type="GO" id="GO:0000428">
    <property type="term" value="C:DNA-directed RNA polymerase complex"/>
    <property type="evidence" value="ECO:0007669"/>
    <property type="project" value="UniProtKB-KW"/>
</dbReference>
<comment type="similarity">
    <text evidence="6">Belongs to the archaeal Rpo3/eukaryotic RPB3 RNA polymerase subunit family.</text>
</comment>
<dbReference type="SMART" id="SM00662">
    <property type="entry name" value="RPOLD"/>
    <property type="match status" value="1"/>
</dbReference>
<evidence type="ECO:0000256" key="7">
    <source>
        <dbReference type="ARBA" id="ARBA00031776"/>
    </source>
</evidence>
<dbReference type="InterPro" id="IPR033901">
    <property type="entry name" value="RNAPI/III_AC40"/>
</dbReference>
<dbReference type="EMBL" id="MU069445">
    <property type="protein sequence ID" value="KAF5843312.1"/>
    <property type="molecule type" value="Genomic_DNA"/>
</dbReference>
<comment type="caution">
    <text evidence="9">The sequence shown here is derived from an EMBL/GenBank/DDBJ whole genome shotgun (WGS) entry which is preliminary data.</text>
</comment>
<proteinExistence type="inferred from homology"/>
<dbReference type="PROSITE" id="PS00446">
    <property type="entry name" value="RNA_POL_D_30KD"/>
    <property type="match status" value="1"/>
</dbReference>
<evidence type="ECO:0000256" key="4">
    <source>
        <dbReference type="ARBA" id="ARBA00023163"/>
    </source>
</evidence>
<reference evidence="9" key="1">
    <citation type="submission" date="2017-08" db="EMBL/GenBank/DDBJ databases">
        <authorList>
            <person name="Polle J.E."/>
            <person name="Barry K."/>
            <person name="Cushman J."/>
            <person name="Schmutz J."/>
            <person name="Tran D."/>
            <person name="Hathwaick L.T."/>
            <person name="Yim W.C."/>
            <person name="Jenkins J."/>
            <person name="Mckie-Krisberg Z.M."/>
            <person name="Prochnik S."/>
            <person name="Lindquist E."/>
            <person name="Dockter R.B."/>
            <person name="Adam C."/>
            <person name="Molina H."/>
            <person name="Bunkerborg J."/>
            <person name="Jin E."/>
            <person name="Buchheim M."/>
            <person name="Magnuson J."/>
        </authorList>
    </citation>
    <scope>NUCLEOTIDE SEQUENCE</scope>
    <source>
        <strain evidence="9">CCAP 19/18</strain>
    </source>
</reference>
<dbReference type="InterPro" id="IPR001514">
    <property type="entry name" value="DNA-dir_RNA_pol_30-40kDasu_CS"/>
</dbReference>
<dbReference type="SUPFAM" id="SSF55257">
    <property type="entry name" value="RBP11-like subunits of RNA polymerase"/>
    <property type="match status" value="1"/>
</dbReference>
<dbReference type="InterPro" id="IPR050518">
    <property type="entry name" value="Rpo3/RPB3_RNA_Pol_subunit"/>
</dbReference>
<comment type="subcellular location">
    <subcellularLocation>
        <location evidence="1">Nucleus</location>
    </subcellularLocation>
</comment>
<evidence type="ECO:0000256" key="6">
    <source>
        <dbReference type="ARBA" id="ARBA00025804"/>
    </source>
</evidence>
<dbReference type="InterPro" id="IPR036603">
    <property type="entry name" value="RBP11-like"/>
</dbReference>
<dbReference type="Proteomes" id="UP000815325">
    <property type="component" value="Unassembled WGS sequence"/>
</dbReference>
<dbReference type="InterPro" id="IPR011263">
    <property type="entry name" value="DNA-dir_RNA_pol_RpoA/D/Rpb3"/>
</dbReference>
<dbReference type="SUPFAM" id="SSF56553">
    <property type="entry name" value="Insert subdomain of RNA polymerase alpha subunit"/>
    <property type="match status" value="1"/>
</dbReference>
<organism evidence="9 10">
    <name type="scientific">Dunaliella salina</name>
    <name type="common">Green alga</name>
    <name type="synonym">Protococcus salinus</name>
    <dbReference type="NCBI Taxonomy" id="3046"/>
    <lineage>
        <taxon>Eukaryota</taxon>
        <taxon>Viridiplantae</taxon>
        <taxon>Chlorophyta</taxon>
        <taxon>core chlorophytes</taxon>
        <taxon>Chlorophyceae</taxon>
        <taxon>CS clade</taxon>
        <taxon>Chlamydomonadales</taxon>
        <taxon>Dunaliellaceae</taxon>
        <taxon>Dunaliella</taxon>
    </lineage>
</organism>
<dbReference type="InterPro" id="IPR036643">
    <property type="entry name" value="RNApol_insert_sf"/>
</dbReference>